<dbReference type="EMBL" id="JBHULV010000028">
    <property type="protein sequence ID" value="MFD2731925.1"/>
    <property type="molecule type" value="Genomic_DNA"/>
</dbReference>
<comment type="caution">
    <text evidence="3">The sequence shown here is derived from an EMBL/GenBank/DDBJ whole genome shotgun (WGS) entry which is preliminary data.</text>
</comment>
<dbReference type="Proteomes" id="UP001597546">
    <property type="component" value="Unassembled WGS sequence"/>
</dbReference>
<dbReference type="RefSeq" id="WP_379043645.1">
    <property type="nucleotide sequence ID" value="NZ_JBHSKW010000032.1"/>
</dbReference>
<feature type="compositionally biased region" description="Polar residues" evidence="1">
    <location>
        <begin position="75"/>
        <end position="95"/>
    </location>
</feature>
<proteinExistence type="predicted"/>
<evidence type="ECO:0000313" key="4">
    <source>
        <dbReference type="Proteomes" id="UP001597546"/>
    </source>
</evidence>
<feature type="chain" id="PRO_5046794416" description="Entericidin" evidence="2">
    <location>
        <begin position="21"/>
        <end position="95"/>
    </location>
</feature>
<evidence type="ECO:0008006" key="5">
    <source>
        <dbReference type="Google" id="ProtNLM"/>
    </source>
</evidence>
<gene>
    <name evidence="3" type="ORF">ACFSSE_09425</name>
</gene>
<protein>
    <recommendedName>
        <fullName evidence="5">Entericidin</fullName>
    </recommendedName>
</protein>
<reference evidence="4" key="1">
    <citation type="journal article" date="2019" name="Int. J. Syst. Evol. Microbiol.">
        <title>The Global Catalogue of Microorganisms (GCM) 10K type strain sequencing project: providing services to taxonomists for standard genome sequencing and annotation.</title>
        <authorList>
            <consortium name="The Broad Institute Genomics Platform"/>
            <consortium name="The Broad Institute Genome Sequencing Center for Infectious Disease"/>
            <person name="Wu L."/>
            <person name="Ma J."/>
        </authorList>
    </citation>
    <scope>NUCLEOTIDE SEQUENCE [LARGE SCALE GENOMIC DNA]</scope>
    <source>
        <strain evidence="4">KCTC 42456</strain>
    </source>
</reference>
<evidence type="ECO:0000256" key="1">
    <source>
        <dbReference type="SAM" id="MobiDB-lite"/>
    </source>
</evidence>
<feature type="region of interest" description="Disordered" evidence="1">
    <location>
        <begin position="41"/>
        <end position="95"/>
    </location>
</feature>
<accession>A0ABW5TT47</accession>
<name>A0ABW5TT47_9SPHI</name>
<keyword evidence="4" id="KW-1185">Reference proteome</keyword>
<dbReference type="PROSITE" id="PS51257">
    <property type="entry name" value="PROKAR_LIPOPROTEIN"/>
    <property type="match status" value="1"/>
</dbReference>
<evidence type="ECO:0000256" key="2">
    <source>
        <dbReference type="SAM" id="SignalP"/>
    </source>
</evidence>
<sequence>MKLNKILFAIAGLSLTIATACNNNKAAEENSDTVVVVEKNTTTTVTENTTTEPATTTTTTTEPSTSVTVGANGAAVQTKSTGVSVSRDSISFNKK</sequence>
<feature type="compositionally biased region" description="Low complexity" evidence="1">
    <location>
        <begin position="41"/>
        <end position="69"/>
    </location>
</feature>
<evidence type="ECO:0000313" key="3">
    <source>
        <dbReference type="EMBL" id="MFD2731925.1"/>
    </source>
</evidence>
<keyword evidence="2" id="KW-0732">Signal</keyword>
<feature type="signal peptide" evidence="2">
    <location>
        <begin position="1"/>
        <end position="20"/>
    </location>
</feature>
<organism evidence="3 4">
    <name type="scientific">Pedobacter alpinus</name>
    <dbReference type="NCBI Taxonomy" id="1590643"/>
    <lineage>
        <taxon>Bacteria</taxon>
        <taxon>Pseudomonadati</taxon>
        <taxon>Bacteroidota</taxon>
        <taxon>Sphingobacteriia</taxon>
        <taxon>Sphingobacteriales</taxon>
        <taxon>Sphingobacteriaceae</taxon>
        <taxon>Pedobacter</taxon>
    </lineage>
</organism>